<dbReference type="PANTHER" id="PTHR43244:SF1">
    <property type="entry name" value="5,10-METHYLENETETRAHYDROMETHANOPTERIN REDUCTASE"/>
    <property type="match status" value="1"/>
</dbReference>
<sequence length="271" mass="29554">MTRNFRFGVGLRTAKTHSQVADSARRAEDQGFDILHVPDHLGAPAPFPTLMTAANATSTLRVGTFVFNACFYKPALLARDIEALRDLSGGRFDAGLGAGYVREEFEAAELPFPSARERVDYLRHITTYVSQHVPNVPILIAGNGNRLLTVAAETADIVGLTGGSHVDGDPLKERIDFVRNAAGSRFDDLELNIAITAMPAAGSELPDLSMPRRFLPDLTDEQLLRHPGVLSGSITAIADRLRELRETYGVTYFIVQAAHAEQFAKVIAQLR</sequence>
<dbReference type="InterPro" id="IPR036661">
    <property type="entry name" value="Luciferase-like_sf"/>
</dbReference>
<keyword evidence="4" id="KW-1185">Reference proteome</keyword>
<keyword evidence="1" id="KW-0560">Oxidoreductase</keyword>
<dbReference type="NCBIfam" id="TIGR03621">
    <property type="entry name" value="F420_MSMEG_2516"/>
    <property type="match status" value="1"/>
</dbReference>
<dbReference type="GO" id="GO:0016705">
    <property type="term" value="F:oxidoreductase activity, acting on paired donors, with incorporation or reduction of molecular oxygen"/>
    <property type="evidence" value="ECO:0007669"/>
    <property type="project" value="InterPro"/>
</dbReference>
<dbReference type="Proteomes" id="UP000069620">
    <property type="component" value="Unassembled WGS sequence"/>
</dbReference>
<feature type="domain" description="Luciferase-like" evidence="2">
    <location>
        <begin position="7"/>
        <end position="201"/>
    </location>
</feature>
<evidence type="ECO:0000313" key="3">
    <source>
        <dbReference type="EMBL" id="GAS86465.1"/>
    </source>
</evidence>
<gene>
    <name evidence="3" type="ORF">RMCB_0561</name>
</gene>
<dbReference type="PANTHER" id="PTHR43244">
    <property type="match status" value="1"/>
</dbReference>
<name>A0A117I471_9MYCO</name>
<dbReference type="AlphaFoldDB" id="A0A117I471"/>
<dbReference type="Pfam" id="PF00296">
    <property type="entry name" value="Bac_luciferase"/>
    <property type="match status" value="1"/>
</dbReference>
<evidence type="ECO:0000256" key="1">
    <source>
        <dbReference type="ARBA" id="ARBA00023002"/>
    </source>
</evidence>
<proteinExistence type="predicted"/>
<reference evidence="4" key="2">
    <citation type="submission" date="2016-02" db="EMBL/GenBank/DDBJ databases">
        <title>Draft genome sequence of five rapidly growing Mycobacterium species.</title>
        <authorList>
            <person name="Katahira K."/>
            <person name="Gotou Y."/>
            <person name="Iida K."/>
            <person name="Ogura Y."/>
            <person name="Hayashi T."/>
        </authorList>
    </citation>
    <scope>NUCLEOTIDE SEQUENCE [LARGE SCALE GENOMIC DNA]</scope>
    <source>
        <strain evidence="4">JCM15654</strain>
    </source>
</reference>
<dbReference type="InterPro" id="IPR019923">
    <property type="entry name" value="Lucif-like_OxRdtase_MSMEG_2516"/>
</dbReference>
<reference evidence="4" key="1">
    <citation type="journal article" date="2016" name="Genome Announc.">
        <title>Draft Genome Sequences of Five Rapidly Growing Mycobacterium Species, M. thermoresistibile, M. fortuitum subsp. acetamidolyticum, M. canariasense, M. brisbanense, and M. novocastrense.</title>
        <authorList>
            <person name="Katahira K."/>
            <person name="Ogura Y."/>
            <person name="Gotoh Y."/>
            <person name="Hayashi T."/>
        </authorList>
    </citation>
    <scope>NUCLEOTIDE SEQUENCE [LARGE SCALE GENOMIC DNA]</scope>
    <source>
        <strain evidence="4">JCM15654</strain>
    </source>
</reference>
<dbReference type="SUPFAM" id="SSF51679">
    <property type="entry name" value="Bacterial luciferase-like"/>
    <property type="match status" value="1"/>
</dbReference>
<organism evidence="3 4">
    <name type="scientific">Mycolicibacterium brisbanense</name>
    <dbReference type="NCBI Taxonomy" id="146020"/>
    <lineage>
        <taxon>Bacteria</taxon>
        <taxon>Bacillati</taxon>
        <taxon>Actinomycetota</taxon>
        <taxon>Actinomycetes</taxon>
        <taxon>Mycobacteriales</taxon>
        <taxon>Mycobacteriaceae</taxon>
        <taxon>Mycolicibacterium</taxon>
    </lineage>
</organism>
<comment type="caution">
    <text evidence="3">The sequence shown here is derived from an EMBL/GenBank/DDBJ whole genome shotgun (WGS) entry which is preliminary data.</text>
</comment>
<dbReference type="RefSeq" id="WP_062827536.1">
    <property type="nucleotide sequence ID" value="NZ_BCSX01000007.1"/>
</dbReference>
<accession>A0A117I471</accession>
<dbReference type="STRING" id="146020.RMCB_0561"/>
<dbReference type="InterPro" id="IPR050564">
    <property type="entry name" value="F420-G6PD/mer"/>
</dbReference>
<dbReference type="Gene3D" id="3.20.20.30">
    <property type="entry name" value="Luciferase-like domain"/>
    <property type="match status" value="1"/>
</dbReference>
<dbReference type="OrthoDB" id="4288123at2"/>
<dbReference type="EMBL" id="BCSX01000007">
    <property type="protein sequence ID" value="GAS86465.1"/>
    <property type="molecule type" value="Genomic_DNA"/>
</dbReference>
<evidence type="ECO:0000259" key="2">
    <source>
        <dbReference type="Pfam" id="PF00296"/>
    </source>
</evidence>
<evidence type="ECO:0000313" key="4">
    <source>
        <dbReference type="Proteomes" id="UP000069620"/>
    </source>
</evidence>
<dbReference type="InterPro" id="IPR011251">
    <property type="entry name" value="Luciferase-like_dom"/>
</dbReference>
<protein>
    <submittedName>
        <fullName evidence="3">Luciferase family protein</fullName>
    </submittedName>
</protein>